<dbReference type="PANTHER" id="PTHR33434:SF4">
    <property type="entry name" value="PHOSPHATASE PROTEIN"/>
    <property type="match status" value="1"/>
</dbReference>
<evidence type="ECO:0000259" key="1">
    <source>
        <dbReference type="PROSITE" id="PS51480"/>
    </source>
</evidence>
<dbReference type="PANTHER" id="PTHR33434">
    <property type="entry name" value="DEGV DOMAIN-CONTAINING PROTEIN DR_1986-RELATED"/>
    <property type="match status" value="1"/>
</dbReference>
<reference evidence="2 3" key="1">
    <citation type="submission" date="2020-07" db="EMBL/GenBank/DDBJ databases">
        <title>Sequencing the genomes of 1000 actinobacteria strains.</title>
        <authorList>
            <person name="Klenk H.-P."/>
        </authorList>
    </citation>
    <scope>NUCLEOTIDE SEQUENCE [LARGE SCALE GENOMIC DNA]</scope>
    <source>
        <strain evidence="2 3">DSM 26341</strain>
    </source>
</reference>
<dbReference type="SUPFAM" id="SSF101473">
    <property type="entry name" value="DhaL-like"/>
    <property type="match status" value="1"/>
</dbReference>
<evidence type="ECO:0000313" key="2">
    <source>
        <dbReference type="EMBL" id="NYI67723.1"/>
    </source>
</evidence>
<dbReference type="AlphaFoldDB" id="A0A7Z0D2L5"/>
<comment type="caution">
    <text evidence="2">The sequence shown here is derived from an EMBL/GenBank/DDBJ whole genome shotgun (WGS) entry which is preliminary data.</text>
</comment>
<evidence type="ECO:0000313" key="3">
    <source>
        <dbReference type="Proteomes" id="UP000539111"/>
    </source>
</evidence>
<dbReference type="InterPro" id="IPR004007">
    <property type="entry name" value="DhaL_dom"/>
</dbReference>
<dbReference type="InterPro" id="IPR033470">
    <property type="entry name" value="FakA-like_C"/>
</dbReference>
<dbReference type="Pfam" id="PF13684">
    <property type="entry name" value="FakA-like_C"/>
    <property type="match status" value="1"/>
</dbReference>
<organism evidence="2 3">
    <name type="scientific">Spelaeicoccus albus</name>
    <dbReference type="NCBI Taxonomy" id="1280376"/>
    <lineage>
        <taxon>Bacteria</taxon>
        <taxon>Bacillati</taxon>
        <taxon>Actinomycetota</taxon>
        <taxon>Actinomycetes</taxon>
        <taxon>Micrococcales</taxon>
        <taxon>Brevibacteriaceae</taxon>
        <taxon>Spelaeicoccus</taxon>
    </lineage>
</organism>
<sequence>MSRFTGETVKRWVADIVDTLGRERRNIDELNVFPVADADTGTNMYFTVRAGAGAVRDLAADAPVGHLLDAFAVGAMRGARGNSGLILGVALQGFARAFRADAAPADGESDGGPGADAAAIAEALESANARAWESVTEPVNGTMLTVLSEAARAASGAATEDGTAAVLACCVDAARTALNATEVQLGVLTRAHVVDAGGVGVLRLLEALARSLDAPVPPGSVRFSRAVTDTETEYGYEIIGELGAADTSRLTADLVRLGGTSMVVADGGERAATVHVHVPDRDAARGGVEAINRYGTIRRVRVSSLVAGRGAAADKDPGLIAVSNGSGLTATFALAGAEVLPSGKDPTSMVRQMRETIESLGARDVVVLPNSPITLAVALDIQARNTIIDGQIRVIPSRSDVQSLAAAAVFDDTAPLDTVTAAMTDAAEATRHGEVLVATTAGCNAVVGSWQAGDVLGRIDATVRMRGRRVEEIAGAVLAELAGRGAELVTFVRGEACPDGLVAALADRQGPDVEITVLDGSSDSALQIGVE</sequence>
<dbReference type="InterPro" id="IPR036117">
    <property type="entry name" value="DhaL_dom_sf"/>
</dbReference>
<dbReference type="Gene3D" id="1.25.40.340">
    <property type="match status" value="1"/>
</dbReference>
<name>A0A7Z0D2L5_9MICO</name>
<dbReference type="GO" id="GO:0006071">
    <property type="term" value="P:glycerol metabolic process"/>
    <property type="evidence" value="ECO:0007669"/>
    <property type="project" value="InterPro"/>
</dbReference>
<keyword evidence="3" id="KW-1185">Reference proteome</keyword>
<dbReference type="Pfam" id="PF02734">
    <property type="entry name" value="Dak2"/>
    <property type="match status" value="1"/>
</dbReference>
<protein>
    <recommendedName>
        <fullName evidence="1">DhaL domain-containing protein</fullName>
    </recommendedName>
</protein>
<dbReference type="PROSITE" id="PS51480">
    <property type="entry name" value="DHAL"/>
    <property type="match status" value="1"/>
</dbReference>
<dbReference type="EMBL" id="JACBZP010000001">
    <property type="protein sequence ID" value="NYI67723.1"/>
    <property type="molecule type" value="Genomic_DNA"/>
</dbReference>
<dbReference type="InterPro" id="IPR050270">
    <property type="entry name" value="DegV_domain_contain"/>
</dbReference>
<proteinExistence type="predicted"/>
<dbReference type="SMART" id="SM01120">
    <property type="entry name" value="Dak2"/>
    <property type="match status" value="1"/>
</dbReference>
<gene>
    <name evidence="2" type="ORF">BJY26_002029</name>
</gene>
<dbReference type="Proteomes" id="UP000539111">
    <property type="component" value="Unassembled WGS sequence"/>
</dbReference>
<feature type="domain" description="DhaL" evidence="1">
    <location>
        <begin position="7"/>
        <end position="210"/>
    </location>
</feature>
<accession>A0A7Z0D2L5</accession>
<dbReference type="SMART" id="SM01121">
    <property type="entry name" value="Dak1_2"/>
    <property type="match status" value="1"/>
</dbReference>
<dbReference type="GO" id="GO:0004371">
    <property type="term" value="F:glycerone kinase activity"/>
    <property type="evidence" value="ECO:0007669"/>
    <property type="project" value="InterPro"/>
</dbReference>
<dbReference type="RefSeq" id="WP_179427890.1">
    <property type="nucleotide sequence ID" value="NZ_JACBZP010000001.1"/>
</dbReference>